<dbReference type="PROSITE" id="PS50088">
    <property type="entry name" value="ANK_REPEAT"/>
    <property type="match status" value="1"/>
</dbReference>
<keyword evidence="1" id="KW-0677">Repeat</keyword>
<reference evidence="4" key="1">
    <citation type="journal article" date="2023" name="G3 (Bethesda)">
        <title>Whole genome assemblies of Zophobas morio and Tenebrio molitor.</title>
        <authorList>
            <person name="Kaur S."/>
            <person name="Stinson S.A."/>
            <person name="diCenzo G.C."/>
        </authorList>
    </citation>
    <scope>NUCLEOTIDE SEQUENCE</scope>
    <source>
        <strain evidence="4">QUZm001</strain>
    </source>
</reference>
<evidence type="ECO:0000313" key="4">
    <source>
        <dbReference type="EMBL" id="KAJ3662733.1"/>
    </source>
</evidence>
<name>A0AA38IW24_9CUCU</name>
<evidence type="ECO:0000256" key="2">
    <source>
        <dbReference type="ARBA" id="ARBA00023043"/>
    </source>
</evidence>
<keyword evidence="5" id="KW-1185">Reference proteome</keyword>
<accession>A0AA38IW24</accession>
<dbReference type="InterPro" id="IPR036770">
    <property type="entry name" value="Ankyrin_rpt-contain_sf"/>
</dbReference>
<protein>
    <submittedName>
        <fullName evidence="4">Uncharacterized protein</fullName>
    </submittedName>
</protein>
<feature type="repeat" description="ANK" evidence="3">
    <location>
        <begin position="119"/>
        <end position="151"/>
    </location>
</feature>
<dbReference type="AlphaFoldDB" id="A0AA38IW24"/>
<dbReference type="Proteomes" id="UP001168821">
    <property type="component" value="Unassembled WGS sequence"/>
</dbReference>
<dbReference type="Pfam" id="PF12796">
    <property type="entry name" value="Ank_2"/>
    <property type="match status" value="1"/>
</dbReference>
<sequence>MVDKAPSISMELEQYYLSLEVIEAIQNNDVPRLKLLHKCGTDFNMCDEDGNTVFHLAIQNHAKLDTFEYLLTLDDVITKDDFNSVPRTPIQEAFRINSGEIYASRLIESGCRVDCFYPRGSKVLHLAVKNKWIEVAELLIERGFQRRLKNAELLRGSGVENAGRSGLAASTRVLRSLRFGVHERSTSGPTCDPRN</sequence>
<evidence type="ECO:0000256" key="3">
    <source>
        <dbReference type="PROSITE-ProRule" id="PRU00023"/>
    </source>
</evidence>
<dbReference type="InterPro" id="IPR002110">
    <property type="entry name" value="Ankyrin_rpt"/>
</dbReference>
<organism evidence="4 5">
    <name type="scientific">Zophobas morio</name>
    <dbReference type="NCBI Taxonomy" id="2755281"/>
    <lineage>
        <taxon>Eukaryota</taxon>
        <taxon>Metazoa</taxon>
        <taxon>Ecdysozoa</taxon>
        <taxon>Arthropoda</taxon>
        <taxon>Hexapoda</taxon>
        <taxon>Insecta</taxon>
        <taxon>Pterygota</taxon>
        <taxon>Neoptera</taxon>
        <taxon>Endopterygota</taxon>
        <taxon>Coleoptera</taxon>
        <taxon>Polyphaga</taxon>
        <taxon>Cucujiformia</taxon>
        <taxon>Tenebrionidae</taxon>
        <taxon>Zophobas</taxon>
    </lineage>
</organism>
<keyword evidence="2 3" id="KW-0040">ANK repeat</keyword>
<dbReference type="PANTHER" id="PTHR24198">
    <property type="entry name" value="ANKYRIN REPEAT AND PROTEIN KINASE DOMAIN-CONTAINING PROTEIN"/>
    <property type="match status" value="1"/>
</dbReference>
<evidence type="ECO:0000313" key="5">
    <source>
        <dbReference type="Proteomes" id="UP001168821"/>
    </source>
</evidence>
<proteinExistence type="predicted"/>
<dbReference type="Gene3D" id="1.25.40.20">
    <property type="entry name" value="Ankyrin repeat-containing domain"/>
    <property type="match status" value="1"/>
</dbReference>
<dbReference type="PANTHER" id="PTHR24198:SF165">
    <property type="entry name" value="ANKYRIN REPEAT-CONTAINING PROTEIN-RELATED"/>
    <property type="match status" value="1"/>
</dbReference>
<dbReference type="EMBL" id="JALNTZ010000002">
    <property type="protein sequence ID" value="KAJ3662733.1"/>
    <property type="molecule type" value="Genomic_DNA"/>
</dbReference>
<dbReference type="SMART" id="SM00248">
    <property type="entry name" value="ANK"/>
    <property type="match status" value="3"/>
</dbReference>
<comment type="caution">
    <text evidence="4">The sequence shown here is derived from an EMBL/GenBank/DDBJ whole genome shotgun (WGS) entry which is preliminary data.</text>
</comment>
<evidence type="ECO:0000256" key="1">
    <source>
        <dbReference type="ARBA" id="ARBA00022737"/>
    </source>
</evidence>
<dbReference type="PROSITE" id="PS50297">
    <property type="entry name" value="ANK_REP_REGION"/>
    <property type="match status" value="1"/>
</dbReference>
<dbReference type="SUPFAM" id="SSF48403">
    <property type="entry name" value="Ankyrin repeat"/>
    <property type="match status" value="1"/>
</dbReference>
<gene>
    <name evidence="4" type="ORF">Zmor_007064</name>
</gene>